<feature type="transmembrane region" description="Helical" evidence="1">
    <location>
        <begin position="175"/>
        <end position="193"/>
    </location>
</feature>
<dbReference type="Pfam" id="PF11374">
    <property type="entry name" value="DUF3176"/>
    <property type="match status" value="1"/>
</dbReference>
<keyword evidence="3" id="KW-1185">Reference proteome</keyword>
<accession>A0A6A7AF20</accession>
<evidence type="ECO:0000313" key="3">
    <source>
        <dbReference type="Proteomes" id="UP000799424"/>
    </source>
</evidence>
<dbReference type="PANTHER" id="PTHR35394:SF6">
    <property type="entry name" value="DUF3176 DOMAIN-CONTAINING PROTEIN"/>
    <property type="match status" value="1"/>
</dbReference>
<sequence length="662" mass="72527">MQQHGPIQSTNGSGNIANSPSIKFYLGDQKPAHTQTFSIAAPKRRGTSLVGVASNVPFLKPLIRLWKRGWTAEVLSCVFALLSLIGLVATLIAHQGKPLPQWPKLISLNSIISLFSLLIRTGVCVVLAEGISQSKWMWYRKARKLDDMERFDSASRGAFGAFLLLINLGPRRPHWIAAFGALLTIMTAFTGFASQQLLQFNECLQEDTAAQVGIARANSFYLQGPRLGARVAMTAEPLQEAIEVGIIQPGQDLTAILSSGCITGNCTFPTTDGASFSSFGFGHSCVDETANVIKILTNQTFSLQRGDNSTAVAYWANLTSPGPSQFIGDRTGLLIGANPYTIATGAYDGSNSGVLSIIQMVFRRKMSDLNNTAAYSCSIFPTINTYKVSINNTVLREDLVESLPIGLNMMRAVTQNSNMDDRNTLFKRASTSVLRNGIREMCLRQDTPRDGFVMVAEANIDAAPRNITTYPLGVAKRVWYYPEECVWRLGLGTATGIHKHLVTVFKDQRVLYQEDVAIEGSLHLLKLFRQGNMSLDTVDGYMGNLTTSLTTVARTMGINNAPATGTMWYTTTCLGINWPWLSFDAAMIVLSAIFLLLVSIESRDVESERLWKSSILATLFCEIDDPVTRALQPAKKEDMETIASSTSVSLDPNSRKLKLIAR</sequence>
<dbReference type="PANTHER" id="PTHR35394">
    <property type="entry name" value="DUF3176 DOMAIN-CONTAINING PROTEIN"/>
    <property type="match status" value="1"/>
</dbReference>
<proteinExistence type="predicted"/>
<feature type="transmembrane region" description="Helical" evidence="1">
    <location>
        <begin position="105"/>
        <end position="131"/>
    </location>
</feature>
<gene>
    <name evidence="2" type="ORF">CC86DRAFT_314581</name>
</gene>
<keyword evidence="1" id="KW-0812">Transmembrane</keyword>
<dbReference type="EMBL" id="MU006218">
    <property type="protein sequence ID" value="KAF2831318.1"/>
    <property type="molecule type" value="Genomic_DNA"/>
</dbReference>
<dbReference type="OrthoDB" id="5376804at2759"/>
<keyword evidence="1" id="KW-1133">Transmembrane helix</keyword>
<evidence type="ECO:0000256" key="1">
    <source>
        <dbReference type="SAM" id="Phobius"/>
    </source>
</evidence>
<organism evidence="2 3">
    <name type="scientific">Ophiobolus disseminans</name>
    <dbReference type="NCBI Taxonomy" id="1469910"/>
    <lineage>
        <taxon>Eukaryota</taxon>
        <taxon>Fungi</taxon>
        <taxon>Dikarya</taxon>
        <taxon>Ascomycota</taxon>
        <taxon>Pezizomycotina</taxon>
        <taxon>Dothideomycetes</taxon>
        <taxon>Pleosporomycetidae</taxon>
        <taxon>Pleosporales</taxon>
        <taxon>Pleosporineae</taxon>
        <taxon>Phaeosphaeriaceae</taxon>
        <taxon>Ophiobolus</taxon>
    </lineage>
</organism>
<protein>
    <submittedName>
        <fullName evidence="2">Uncharacterized protein</fullName>
    </submittedName>
</protein>
<evidence type="ECO:0000313" key="2">
    <source>
        <dbReference type="EMBL" id="KAF2831318.1"/>
    </source>
</evidence>
<name>A0A6A7AF20_9PLEO</name>
<dbReference type="Proteomes" id="UP000799424">
    <property type="component" value="Unassembled WGS sequence"/>
</dbReference>
<feature type="transmembrane region" description="Helical" evidence="1">
    <location>
        <begin position="578"/>
        <end position="600"/>
    </location>
</feature>
<reference evidence="2" key="1">
    <citation type="journal article" date="2020" name="Stud. Mycol.">
        <title>101 Dothideomycetes genomes: a test case for predicting lifestyles and emergence of pathogens.</title>
        <authorList>
            <person name="Haridas S."/>
            <person name="Albert R."/>
            <person name="Binder M."/>
            <person name="Bloem J."/>
            <person name="Labutti K."/>
            <person name="Salamov A."/>
            <person name="Andreopoulos B."/>
            <person name="Baker S."/>
            <person name="Barry K."/>
            <person name="Bills G."/>
            <person name="Bluhm B."/>
            <person name="Cannon C."/>
            <person name="Castanera R."/>
            <person name="Culley D."/>
            <person name="Daum C."/>
            <person name="Ezra D."/>
            <person name="Gonzalez J."/>
            <person name="Henrissat B."/>
            <person name="Kuo A."/>
            <person name="Liang C."/>
            <person name="Lipzen A."/>
            <person name="Lutzoni F."/>
            <person name="Magnuson J."/>
            <person name="Mondo S."/>
            <person name="Nolan M."/>
            <person name="Ohm R."/>
            <person name="Pangilinan J."/>
            <person name="Park H.-J."/>
            <person name="Ramirez L."/>
            <person name="Alfaro M."/>
            <person name="Sun H."/>
            <person name="Tritt A."/>
            <person name="Yoshinaga Y."/>
            <person name="Zwiers L.-H."/>
            <person name="Turgeon B."/>
            <person name="Goodwin S."/>
            <person name="Spatafora J."/>
            <person name="Crous P."/>
            <person name="Grigoriev I."/>
        </authorList>
    </citation>
    <scope>NUCLEOTIDE SEQUENCE</scope>
    <source>
        <strain evidence="2">CBS 113818</strain>
    </source>
</reference>
<dbReference type="AlphaFoldDB" id="A0A6A7AF20"/>
<dbReference type="InterPro" id="IPR021514">
    <property type="entry name" value="DUF3176"/>
</dbReference>
<keyword evidence="1" id="KW-0472">Membrane</keyword>
<feature type="transmembrane region" description="Helical" evidence="1">
    <location>
        <begin position="70"/>
        <end position="93"/>
    </location>
</feature>